<dbReference type="AlphaFoldDB" id="A0A7V2ZJF6"/>
<feature type="binding site" evidence="4">
    <location>
        <position position="144"/>
    </location>
    <ligand>
        <name>S-adenosyl-L-methionine</name>
        <dbReference type="ChEBI" id="CHEBI:59789"/>
    </ligand>
</feature>
<feature type="binding site" evidence="4">
    <location>
        <position position="190"/>
    </location>
    <ligand>
        <name>S-adenosyl-L-methionine</name>
        <dbReference type="ChEBI" id="CHEBI:59789"/>
    </ligand>
</feature>
<dbReference type="InterPro" id="IPR025714">
    <property type="entry name" value="Methyltranfer_dom"/>
</dbReference>
<feature type="domain" description="Release factor glutamine methyltransferase N-terminal" evidence="6">
    <location>
        <begin position="6"/>
        <end position="76"/>
    </location>
</feature>
<comment type="function">
    <text evidence="4">Methylates the class 1 translation termination release factors RF1/PrfA and RF2/PrfB on the glutamine residue of the universally conserved GGQ motif.</text>
</comment>
<comment type="similarity">
    <text evidence="4">Belongs to the protein N5-glutamine methyltransferase family. PrmC subfamily.</text>
</comment>
<dbReference type="Gene3D" id="3.40.50.150">
    <property type="entry name" value="Vaccinia Virus protein VP39"/>
    <property type="match status" value="1"/>
</dbReference>
<sequence length="284" mass="33058">MITVLEALNLSTDYLNKKNIESARLNAELMLAHILRCKRLELYLQFDRPLDDNELQQYRNFLSRRANREPLQYILGEVEFFNVTLKVNKNVLIPRPETELLVEKIINDFKDKTVFRFLDIGVGSGNISIAILKNLINAQCVGIDISDEAIALANENAIINEVQDRIEFRRFDILKDNINELGKFDLIVSNPPYVSLEDYERLEPELKIYEPQIALTDYYNGMTFYKKIIYNSKSLLNENGKIYLELGKGLHEEVRLLMQEKNFSDIMVIKDFQGIERIICGEIK</sequence>
<dbReference type="CDD" id="cd02440">
    <property type="entry name" value="AdoMet_MTases"/>
    <property type="match status" value="1"/>
</dbReference>
<dbReference type="GO" id="GO:0032259">
    <property type="term" value="P:methylation"/>
    <property type="evidence" value="ECO:0007669"/>
    <property type="project" value="UniProtKB-KW"/>
</dbReference>
<dbReference type="InterPro" id="IPR040758">
    <property type="entry name" value="PrmC_N"/>
</dbReference>
<evidence type="ECO:0000259" key="5">
    <source>
        <dbReference type="Pfam" id="PF13847"/>
    </source>
</evidence>
<dbReference type="PANTHER" id="PTHR18895:SF74">
    <property type="entry name" value="MTRF1L RELEASE FACTOR GLUTAMINE METHYLTRANSFERASE"/>
    <property type="match status" value="1"/>
</dbReference>
<proteinExistence type="inferred from homology"/>
<comment type="caution">
    <text evidence="7">The sequence shown here is derived from an EMBL/GenBank/DDBJ whole genome shotgun (WGS) entry which is preliminary data.</text>
</comment>
<keyword evidence="2 4" id="KW-0808">Transferase</keyword>
<evidence type="ECO:0000256" key="3">
    <source>
        <dbReference type="ARBA" id="ARBA00022691"/>
    </source>
</evidence>
<evidence type="ECO:0000313" key="7">
    <source>
        <dbReference type="EMBL" id="HFI91138.1"/>
    </source>
</evidence>
<dbReference type="Pfam" id="PF13847">
    <property type="entry name" value="Methyltransf_31"/>
    <property type="match status" value="1"/>
</dbReference>
<keyword evidence="3 4" id="KW-0949">S-adenosyl-L-methionine</keyword>
<evidence type="ECO:0000259" key="6">
    <source>
        <dbReference type="Pfam" id="PF17827"/>
    </source>
</evidence>
<dbReference type="PROSITE" id="PS00092">
    <property type="entry name" value="N6_MTASE"/>
    <property type="match status" value="1"/>
</dbReference>
<dbReference type="InterPro" id="IPR019874">
    <property type="entry name" value="RF_methyltr_PrmC"/>
</dbReference>
<dbReference type="HAMAP" id="MF_02126">
    <property type="entry name" value="RF_methyltr_PrmC"/>
    <property type="match status" value="1"/>
</dbReference>
<dbReference type="NCBIfam" id="TIGR03534">
    <property type="entry name" value="RF_mod_PrmC"/>
    <property type="match status" value="1"/>
</dbReference>
<dbReference type="EMBL" id="DSUJ01000008">
    <property type="protein sequence ID" value="HFI91138.1"/>
    <property type="molecule type" value="Genomic_DNA"/>
</dbReference>
<dbReference type="EC" id="2.1.1.297" evidence="4"/>
<dbReference type="NCBIfam" id="TIGR00536">
    <property type="entry name" value="hemK_fam"/>
    <property type="match status" value="1"/>
</dbReference>
<feature type="binding site" evidence="4">
    <location>
        <begin position="190"/>
        <end position="193"/>
    </location>
    <ligand>
        <name>substrate</name>
    </ligand>
</feature>
<name>A0A7V2ZJF6_9BACT</name>
<evidence type="ECO:0000256" key="1">
    <source>
        <dbReference type="ARBA" id="ARBA00022603"/>
    </source>
</evidence>
<gene>
    <name evidence="4 7" type="primary">prmC</name>
    <name evidence="7" type="ORF">ENS31_06335</name>
</gene>
<dbReference type="InterPro" id="IPR002052">
    <property type="entry name" value="DNA_methylase_N6_adenine_CS"/>
</dbReference>
<comment type="catalytic activity">
    <reaction evidence="4">
        <text>L-glutaminyl-[peptide chain release factor] + S-adenosyl-L-methionine = N(5)-methyl-L-glutaminyl-[peptide chain release factor] + S-adenosyl-L-homocysteine + H(+)</text>
        <dbReference type="Rhea" id="RHEA:42896"/>
        <dbReference type="Rhea" id="RHEA-COMP:10271"/>
        <dbReference type="Rhea" id="RHEA-COMP:10272"/>
        <dbReference type="ChEBI" id="CHEBI:15378"/>
        <dbReference type="ChEBI" id="CHEBI:30011"/>
        <dbReference type="ChEBI" id="CHEBI:57856"/>
        <dbReference type="ChEBI" id="CHEBI:59789"/>
        <dbReference type="ChEBI" id="CHEBI:61891"/>
        <dbReference type="EC" id="2.1.1.297"/>
    </reaction>
</comment>
<comment type="caution">
    <text evidence="4">Lacks conserved residue(s) required for the propagation of feature annotation.</text>
</comment>
<evidence type="ECO:0000256" key="4">
    <source>
        <dbReference type="HAMAP-Rule" id="MF_02126"/>
    </source>
</evidence>
<dbReference type="Pfam" id="PF17827">
    <property type="entry name" value="PrmC_N"/>
    <property type="match status" value="1"/>
</dbReference>
<reference evidence="7" key="1">
    <citation type="journal article" date="2020" name="mSystems">
        <title>Genome- and Community-Level Interaction Insights into Carbon Utilization and Element Cycling Functions of Hydrothermarchaeota in Hydrothermal Sediment.</title>
        <authorList>
            <person name="Zhou Z."/>
            <person name="Liu Y."/>
            <person name="Xu W."/>
            <person name="Pan J."/>
            <person name="Luo Z.H."/>
            <person name="Li M."/>
        </authorList>
    </citation>
    <scope>NUCLEOTIDE SEQUENCE [LARGE SCALE GENOMIC DNA]</scope>
    <source>
        <strain evidence="7">SpSt-479</strain>
    </source>
</reference>
<accession>A0A7V2ZJF6</accession>
<feature type="domain" description="Methyltransferase" evidence="5">
    <location>
        <begin position="116"/>
        <end position="248"/>
    </location>
</feature>
<keyword evidence="1 4" id="KW-0489">Methyltransferase</keyword>
<dbReference type="SUPFAM" id="SSF53335">
    <property type="entry name" value="S-adenosyl-L-methionine-dependent methyltransferases"/>
    <property type="match status" value="1"/>
</dbReference>
<dbReference type="InterPro" id="IPR029063">
    <property type="entry name" value="SAM-dependent_MTases_sf"/>
</dbReference>
<evidence type="ECO:0000256" key="2">
    <source>
        <dbReference type="ARBA" id="ARBA00022679"/>
    </source>
</evidence>
<dbReference type="InterPro" id="IPR050320">
    <property type="entry name" value="N5-glutamine_MTase"/>
</dbReference>
<organism evidence="7">
    <name type="scientific">Ignavibacterium album</name>
    <dbReference type="NCBI Taxonomy" id="591197"/>
    <lineage>
        <taxon>Bacteria</taxon>
        <taxon>Pseudomonadati</taxon>
        <taxon>Ignavibacteriota</taxon>
        <taxon>Ignavibacteria</taxon>
        <taxon>Ignavibacteriales</taxon>
        <taxon>Ignavibacteriaceae</taxon>
        <taxon>Ignavibacterium</taxon>
    </lineage>
</organism>
<dbReference type="GO" id="GO:0003676">
    <property type="term" value="F:nucleic acid binding"/>
    <property type="evidence" value="ECO:0007669"/>
    <property type="project" value="InterPro"/>
</dbReference>
<dbReference type="Gene3D" id="1.10.8.10">
    <property type="entry name" value="DNA helicase RuvA subunit, C-terminal domain"/>
    <property type="match status" value="1"/>
</dbReference>
<feature type="binding site" evidence="4">
    <location>
        <begin position="121"/>
        <end position="125"/>
    </location>
    <ligand>
        <name>S-adenosyl-L-methionine</name>
        <dbReference type="ChEBI" id="CHEBI:59789"/>
    </ligand>
</feature>
<dbReference type="GO" id="GO:0102559">
    <property type="term" value="F:peptide chain release factor N(5)-glutamine methyltransferase activity"/>
    <property type="evidence" value="ECO:0007669"/>
    <property type="project" value="UniProtKB-EC"/>
</dbReference>
<dbReference type="InterPro" id="IPR004556">
    <property type="entry name" value="HemK-like"/>
</dbReference>
<protein>
    <recommendedName>
        <fullName evidence="4">Release factor glutamine methyltransferase</fullName>
        <shortName evidence="4">RF MTase</shortName>
        <ecNumber evidence="4">2.1.1.297</ecNumber>
    </recommendedName>
    <alternativeName>
        <fullName evidence="4">N5-glutamine methyltransferase PrmC</fullName>
    </alternativeName>
    <alternativeName>
        <fullName evidence="4">Protein-(glutamine-N5) MTase PrmC</fullName>
    </alternativeName>
    <alternativeName>
        <fullName evidence="4">Protein-glutamine N-methyltransferase PrmC</fullName>
    </alternativeName>
</protein>
<dbReference type="PANTHER" id="PTHR18895">
    <property type="entry name" value="HEMK METHYLTRANSFERASE"/>
    <property type="match status" value="1"/>
</dbReference>